<proteinExistence type="predicted"/>
<dbReference type="InterPro" id="IPR051257">
    <property type="entry name" value="Diverse_CBS-Domain"/>
</dbReference>
<dbReference type="Gene3D" id="3.10.580.10">
    <property type="entry name" value="CBS-domain"/>
    <property type="match status" value="1"/>
</dbReference>
<feature type="domain" description="CBS" evidence="3">
    <location>
        <begin position="7"/>
        <end position="65"/>
    </location>
</feature>
<feature type="domain" description="CBS" evidence="3">
    <location>
        <begin position="73"/>
        <end position="129"/>
    </location>
</feature>
<dbReference type="EMBL" id="OU594950">
    <property type="protein sequence ID" value="CAG9294739.1"/>
    <property type="molecule type" value="Genomic_DNA"/>
</dbReference>
<dbReference type="Proteomes" id="UP000836788">
    <property type="component" value="Chromosome 9"/>
</dbReference>
<sequence length="148" mass="16356">MLVGHFMTKASDVVTCTEWDPVLNVIDAVLDHNISAVVVNDKTHKPVGIITKTDLVRAYKNGVNLHQKVGVIMATNLRTILDTCSRDDAAKFLEKNRLHHAIIVDKEGNFAGIVSVWDVASEMAKDSRAWPWNRTVDGRVAPMMAGVH</sequence>
<gene>
    <name evidence="4" type="ORF">PTTT1_LOCUS55674</name>
</gene>
<keyword evidence="1 2" id="KW-0129">CBS domain</keyword>
<evidence type="ECO:0000259" key="3">
    <source>
        <dbReference type="PROSITE" id="PS51371"/>
    </source>
</evidence>
<dbReference type="SMART" id="SM00116">
    <property type="entry name" value="CBS"/>
    <property type="match status" value="2"/>
</dbReference>
<dbReference type="AlphaFoldDB" id="A0A8J9SKU6"/>
<name>A0A8J9SKU6_PHATR</name>
<protein>
    <recommendedName>
        <fullName evidence="3">CBS domain-containing protein</fullName>
    </recommendedName>
</protein>
<dbReference type="InterPro" id="IPR000644">
    <property type="entry name" value="CBS_dom"/>
</dbReference>
<reference evidence="4" key="1">
    <citation type="submission" date="2022-02" db="EMBL/GenBank/DDBJ databases">
        <authorList>
            <person name="Giguere J D."/>
        </authorList>
    </citation>
    <scope>NUCLEOTIDE SEQUENCE</scope>
    <source>
        <strain evidence="4">CCAP 1055/1</strain>
    </source>
</reference>
<dbReference type="PANTHER" id="PTHR43080:SF29">
    <property type="entry name" value="OS02G0818000 PROTEIN"/>
    <property type="match status" value="1"/>
</dbReference>
<dbReference type="Pfam" id="PF00571">
    <property type="entry name" value="CBS"/>
    <property type="match status" value="2"/>
</dbReference>
<evidence type="ECO:0000256" key="2">
    <source>
        <dbReference type="PROSITE-ProRule" id="PRU00703"/>
    </source>
</evidence>
<dbReference type="SUPFAM" id="SSF54631">
    <property type="entry name" value="CBS-domain pair"/>
    <property type="match status" value="1"/>
</dbReference>
<dbReference type="PROSITE" id="PS51371">
    <property type="entry name" value="CBS"/>
    <property type="match status" value="2"/>
</dbReference>
<accession>A0A8J9SKU6</accession>
<dbReference type="InterPro" id="IPR046342">
    <property type="entry name" value="CBS_dom_sf"/>
</dbReference>
<evidence type="ECO:0000256" key="1">
    <source>
        <dbReference type="ARBA" id="ARBA00023122"/>
    </source>
</evidence>
<organism evidence="4">
    <name type="scientific">Phaeodactylum tricornutum</name>
    <name type="common">Diatom</name>
    <dbReference type="NCBI Taxonomy" id="2850"/>
    <lineage>
        <taxon>Eukaryota</taxon>
        <taxon>Sar</taxon>
        <taxon>Stramenopiles</taxon>
        <taxon>Ochrophyta</taxon>
        <taxon>Bacillariophyta</taxon>
        <taxon>Bacillariophyceae</taxon>
        <taxon>Bacillariophycidae</taxon>
        <taxon>Naviculales</taxon>
        <taxon>Phaeodactylaceae</taxon>
        <taxon>Phaeodactylum</taxon>
    </lineage>
</organism>
<evidence type="ECO:0000313" key="4">
    <source>
        <dbReference type="EMBL" id="CAG9294739.1"/>
    </source>
</evidence>
<dbReference type="PANTHER" id="PTHR43080">
    <property type="entry name" value="CBS DOMAIN-CONTAINING PROTEIN CBSX3, MITOCHONDRIAL"/>
    <property type="match status" value="1"/>
</dbReference>